<dbReference type="Gene3D" id="3.40.710.10">
    <property type="entry name" value="DD-peptidase/beta-lactamase superfamily"/>
    <property type="match status" value="1"/>
</dbReference>
<keyword evidence="5" id="KW-1185">Reference proteome</keyword>
<evidence type="ECO:0000256" key="2">
    <source>
        <dbReference type="ARBA" id="ARBA00023136"/>
    </source>
</evidence>
<dbReference type="InterPro" id="IPR012338">
    <property type="entry name" value="Beta-lactam/transpept-like"/>
</dbReference>
<evidence type="ECO:0000256" key="1">
    <source>
        <dbReference type="ARBA" id="ARBA00004370"/>
    </source>
</evidence>
<dbReference type="InterPro" id="IPR006311">
    <property type="entry name" value="TAT_signal"/>
</dbReference>
<dbReference type="InterPro" id="IPR001466">
    <property type="entry name" value="Beta-lactam-related"/>
</dbReference>
<comment type="subcellular location">
    <subcellularLocation>
        <location evidence="1">Membrane</location>
    </subcellularLocation>
</comment>
<dbReference type="Pfam" id="PF00144">
    <property type="entry name" value="Beta-lactamase"/>
    <property type="match status" value="1"/>
</dbReference>
<dbReference type="PANTHER" id="PTHR46825">
    <property type="entry name" value="D-ALANYL-D-ALANINE-CARBOXYPEPTIDASE/ENDOPEPTIDASE AMPH"/>
    <property type="match status" value="1"/>
</dbReference>
<comment type="caution">
    <text evidence="4">The sequence shown here is derived from an EMBL/GenBank/DDBJ whole genome shotgun (WGS) entry which is preliminary data.</text>
</comment>
<protein>
    <submittedName>
        <fullName evidence="4">Serine hydrolase domain-containing protein</fullName>
    </submittedName>
</protein>
<dbReference type="PANTHER" id="PTHR46825:SF11">
    <property type="entry name" value="PENICILLIN-BINDING PROTEIN 4"/>
    <property type="match status" value="1"/>
</dbReference>
<accession>A0ABN3PDE2</accession>
<keyword evidence="4" id="KW-0378">Hydrolase</keyword>
<dbReference type="SUPFAM" id="SSF56601">
    <property type="entry name" value="beta-lactamase/transpeptidase-like"/>
    <property type="match status" value="1"/>
</dbReference>
<feature type="domain" description="Beta-lactamase-related" evidence="3">
    <location>
        <begin position="43"/>
        <end position="385"/>
    </location>
</feature>
<dbReference type="RefSeq" id="WP_344538250.1">
    <property type="nucleotide sequence ID" value="NZ_BAAATD010000001.1"/>
</dbReference>
<dbReference type="GO" id="GO:0016787">
    <property type="term" value="F:hydrolase activity"/>
    <property type="evidence" value="ECO:0007669"/>
    <property type="project" value="UniProtKB-KW"/>
</dbReference>
<gene>
    <name evidence="4" type="ORF">GCM10010411_11160</name>
</gene>
<proteinExistence type="predicted"/>
<name>A0ABN3PDE2_9ACTN</name>
<dbReference type="PROSITE" id="PS51318">
    <property type="entry name" value="TAT"/>
    <property type="match status" value="1"/>
</dbReference>
<evidence type="ECO:0000259" key="3">
    <source>
        <dbReference type="Pfam" id="PF00144"/>
    </source>
</evidence>
<sequence length="402" mass="44139">MTSRRSVLGAVPLAVGALPFTGGAAWAAQGRRISRDLRPGGAFDRYIKELAGKDEFSGTVLLAHRGRPVLTRSYGMADRERGIPNRHDTVYALASTSKVFTGLAAVHLAQRGKLHFYDTVGTHLKGLPKDIADHVNVHHLLTHTAGLGDARRPGEEPPREEVFDNYEDQMAAFWKNVREYELEFTPGTRKAYSSMGYTLLGELIAKVAGMPFQEYVRKHIFLPARMTGAGYYNRAQWLSDKRIAHPYMYQKDGSRVDAVRNLDKGAVYGDAGGGSNSARNWMGTGGGNGFASALDMLRFSVAVRRGTLLSRPFHELYVNGKISAPPLRPSDDPKRGEGFHAYGPAVSLYDGERVITHGGGAGGISTNWSVYLDLDWSATILCNYDLRSIEPIIALERRLVTA</sequence>
<evidence type="ECO:0000313" key="5">
    <source>
        <dbReference type="Proteomes" id="UP001501509"/>
    </source>
</evidence>
<dbReference type="EMBL" id="BAAATD010000001">
    <property type="protein sequence ID" value="GAA2580384.1"/>
    <property type="molecule type" value="Genomic_DNA"/>
</dbReference>
<evidence type="ECO:0000313" key="4">
    <source>
        <dbReference type="EMBL" id="GAA2580384.1"/>
    </source>
</evidence>
<reference evidence="4 5" key="1">
    <citation type="journal article" date="2019" name="Int. J. Syst. Evol. Microbiol.">
        <title>The Global Catalogue of Microorganisms (GCM) 10K type strain sequencing project: providing services to taxonomists for standard genome sequencing and annotation.</title>
        <authorList>
            <consortium name="The Broad Institute Genomics Platform"/>
            <consortium name="The Broad Institute Genome Sequencing Center for Infectious Disease"/>
            <person name="Wu L."/>
            <person name="Ma J."/>
        </authorList>
    </citation>
    <scope>NUCLEOTIDE SEQUENCE [LARGE SCALE GENOMIC DNA]</scope>
    <source>
        <strain evidence="4 5">JCM 6833</strain>
    </source>
</reference>
<keyword evidence="2" id="KW-0472">Membrane</keyword>
<organism evidence="4 5">
    <name type="scientific">Actinomadura fulvescens</name>
    <dbReference type="NCBI Taxonomy" id="46160"/>
    <lineage>
        <taxon>Bacteria</taxon>
        <taxon>Bacillati</taxon>
        <taxon>Actinomycetota</taxon>
        <taxon>Actinomycetes</taxon>
        <taxon>Streptosporangiales</taxon>
        <taxon>Thermomonosporaceae</taxon>
        <taxon>Actinomadura</taxon>
    </lineage>
</organism>
<dbReference type="InterPro" id="IPR050491">
    <property type="entry name" value="AmpC-like"/>
</dbReference>
<dbReference type="Proteomes" id="UP001501509">
    <property type="component" value="Unassembled WGS sequence"/>
</dbReference>